<dbReference type="AlphaFoldDB" id="A0A4C1WX83"/>
<name>A0A4C1WX83_EUMVA</name>
<keyword evidence="2" id="KW-1185">Reference proteome</keyword>
<gene>
    <name evidence="1" type="ORF">EVAR_36226_1</name>
</gene>
<dbReference type="EMBL" id="BGZK01000671">
    <property type="protein sequence ID" value="GBP55503.1"/>
    <property type="molecule type" value="Genomic_DNA"/>
</dbReference>
<dbReference type="Proteomes" id="UP000299102">
    <property type="component" value="Unassembled WGS sequence"/>
</dbReference>
<evidence type="ECO:0000313" key="1">
    <source>
        <dbReference type="EMBL" id="GBP55503.1"/>
    </source>
</evidence>
<comment type="caution">
    <text evidence="1">The sequence shown here is derived from an EMBL/GenBank/DDBJ whole genome shotgun (WGS) entry which is preliminary data.</text>
</comment>
<organism evidence="1 2">
    <name type="scientific">Eumeta variegata</name>
    <name type="common">Bagworm moth</name>
    <name type="synonym">Eumeta japonica</name>
    <dbReference type="NCBI Taxonomy" id="151549"/>
    <lineage>
        <taxon>Eukaryota</taxon>
        <taxon>Metazoa</taxon>
        <taxon>Ecdysozoa</taxon>
        <taxon>Arthropoda</taxon>
        <taxon>Hexapoda</taxon>
        <taxon>Insecta</taxon>
        <taxon>Pterygota</taxon>
        <taxon>Neoptera</taxon>
        <taxon>Endopterygota</taxon>
        <taxon>Lepidoptera</taxon>
        <taxon>Glossata</taxon>
        <taxon>Ditrysia</taxon>
        <taxon>Tineoidea</taxon>
        <taxon>Psychidae</taxon>
        <taxon>Oiketicinae</taxon>
        <taxon>Eumeta</taxon>
    </lineage>
</organism>
<accession>A0A4C1WX83</accession>
<reference evidence="1 2" key="1">
    <citation type="journal article" date="2019" name="Commun. Biol.">
        <title>The bagworm genome reveals a unique fibroin gene that provides high tensile strength.</title>
        <authorList>
            <person name="Kono N."/>
            <person name="Nakamura H."/>
            <person name="Ohtoshi R."/>
            <person name="Tomita M."/>
            <person name="Numata K."/>
            <person name="Arakawa K."/>
        </authorList>
    </citation>
    <scope>NUCLEOTIDE SEQUENCE [LARGE SCALE GENOMIC DNA]</scope>
</reference>
<proteinExistence type="predicted"/>
<sequence length="72" mass="8061">MEKAVVGTVQRTKLCRSELPANDVDTNAQRKSSVRCTVRRHRSGGYRTTVTNSPRSGVGERERFKVAQVIKT</sequence>
<evidence type="ECO:0000313" key="2">
    <source>
        <dbReference type="Proteomes" id="UP000299102"/>
    </source>
</evidence>
<protein>
    <submittedName>
        <fullName evidence="1">Uncharacterized protein</fullName>
    </submittedName>
</protein>